<dbReference type="RefSeq" id="WP_344441849.1">
    <property type="nucleotide sequence ID" value="NZ_BAAALF010000040.1"/>
</dbReference>
<dbReference type="EMBL" id="BAAALF010000040">
    <property type="protein sequence ID" value="GAA1236474.1"/>
    <property type="molecule type" value="Genomic_DNA"/>
</dbReference>
<sequence>MLDPLDPLDPLGSLDPFGSLGREATGDCRTAVAACRQDSAEREEGTMSFLGMWCLVPMQADAITRYAPDLLPAVEEEAAHPSSGDLLRWWREVGSTEESRHRFVEAAAPSALDERICRVYEAWECGRDEALPYLAVSCRNSYPAAAMAFALGPERFAHLPGWIGDLVLTPEQVRRTLPAIERAFTWSTGDRAEAERLLTAALRDEGDREDIDALLDGVPPVWRAAAGAGRGLLGAHFVP</sequence>
<evidence type="ECO:0000313" key="2">
    <source>
        <dbReference type="Proteomes" id="UP001500037"/>
    </source>
</evidence>
<reference evidence="1 2" key="1">
    <citation type="journal article" date="2019" name="Int. J. Syst. Evol. Microbiol.">
        <title>The Global Catalogue of Microorganisms (GCM) 10K type strain sequencing project: providing services to taxonomists for standard genome sequencing and annotation.</title>
        <authorList>
            <consortium name="The Broad Institute Genomics Platform"/>
            <consortium name="The Broad Institute Genome Sequencing Center for Infectious Disease"/>
            <person name="Wu L."/>
            <person name="Ma J."/>
        </authorList>
    </citation>
    <scope>NUCLEOTIDE SEQUENCE [LARGE SCALE GENOMIC DNA]</scope>
    <source>
        <strain evidence="1 2">JCM 13004</strain>
    </source>
</reference>
<proteinExistence type="predicted"/>
<name>A0ABN1W5I4_9ACTN</name>
<gene>
    <name evidence="1" type="ORF">GCM10009665_28240</name>
</gene>
<keyword evidence="2" id="KW-1185">Reference proteome</keyword>
<evidence type="ECO:0000313" key="1">
    <source>
        <dbReference type="EMBL" id="GAA1236474.1"/>
    </source>
</evidence>
<evidence type="ECO:0008006" key="3">
    <source>
        <dbReference type="Google" id="ProtNLM"/>
    </source>
</evidence>
<organism evidence="1 2">
    <name type="scientific">Kitasatospora nipponensis</name>
    <dbReference type="NCBI Taxonomy" id="258049"/>
    <lineage>
        <taxon>Bacteria</taxon>
        <taxon>Bacillati</taxon>
        <taxon>Actinomycetota</taxon>
        <taxon>Actinomycetes</taxon>
        <taxon>Kitasatosporales</taxon>
        <taxon>Streptomycetaceae</taxon>
        <taxon>Kitasatospora</taxon>
    </lineage>
</organism>
<accession>A0ABN1W5I4</accession>
<protein>
    <recommendedName>
        <fullName evidence="3">HEAT repeat protein</fullName>
    </recommendedName>
</protein>
<dbReference type="Proteomes" id="UP001500037">
    <property type="component" value="Unassembled WGS sequence"/>
</dbReference>
<comment type="caution">
    <text evidence="1">The sequence shown here is derived from an EMBL/GenBank/DDBJ whole genome shotgun (WGS) entry which is preliminary data.</text>
</comment>